<gene>
    <name evidence="1" type="ORF">Pmi06nite_73570</name>
</gene>
<organism evidence="1 2">
    <name type="scientific">Planotetraspora mira</name>
    <dbReference type="NCBI Taxonomy" id="58121"/>
    <lineage>
        <taxon>Bacteria</taxon>
        <taxon>Bacillati</taxon>
        <taxon>Actinomycetota</taxon>
        <taxon>Actinomycetes</taxon>
        <taxon>Streptosporangiales</taxon>
        <taxon>Streptosporangiaceae</taxon>
        <taxon>Planotetraspora</taxon>
    </lineage>
</organism>
<sequence length="57" mass="6062">MLAGSVMDAAFTMGFRAALGDGEPVRRNPDRDRIRRKGQAGIATIPSAGRFEIAAQS</sequence>
<dbReference type="Proteomes" id="UP000650628">
    <property type="component" value="Unassembled WGS sequence"/>
</dbReference>
<keyword evidence="2" id="KW-1185">Reference proteome</keyword>
<accession>A0A8J3U781</accession>
<comment type="caution">
    <text evidence="1">The sequence shown here is derived from an EMBL/GenBank/DDBJ whole genome shotgun (WGS) entry which is preliminary data.</text>
</comment>
<dbReference type="AlphaFoldDB" id="A0A8J3U781"/>
<protein>
    <submittedName>
        <fullName evidence="1">Uncharacterized protein</fullName>
    </submittedName>
</protein>
<evidence type="ECO:0000313" key="2">
    <source>
        <dbReference type="Proteomes" id="UP000650628"/>
    </source>
</evidence>
<name>A0A8J3U781_9ACTN</name>
<dbReference type="EMBL" id="BOOO01000043">
    <property type="protein sequence ID" value="GII33915.1"/>
    <property type="molecule type" value="Genomic_DNA"/>
</dbReference>
<reference evidence="1 2" key="1">
    <citation type="submission" date="2021-01" db="EMBL/GenBank/DDBJ databases">
        <title>Whole genome shotgun sequence of Planotetraspora mira NBRC 15435.</title>
        <authorList>
            <person name="Komaki H."/>
            <person name="Tamura T."/>
        </authorList>
    </citation>
    <scope>NUCLEOTIDE SEQUENCE [LARGE SCALE GENOMIC DNA]</scope>
    <source>
        <strain evidence="1 2">NBRC 15435</strain>
    </source>
</reference>
<proteinExistence type="predicted"/>
<evidence type="ECO:0000313" key="1">
    <source>
        <dbReference type="EMBL" id="GII33915.1"/>
    </source>
</evidence>